<feature type="compositionally biased region" description="Low complexity" evidence="1">
    <location>
        <begin position="65"/>
        <end position="78"/>
    </location>
</feature>
<name>A0A9P5Q7W4_9AGAR</name>
<protein>
    <submittedName>
        <fullName evidence="2">Uncharacterized protein</fullName>
    </submittedName>
</protein>
<proteinExistence type="predicted"/>
<dbReference type="Proteomes" id="UP000772434">
    <property type="component" value="Unassembled WGS sequence"/>
</dbReference>
<evidence type="ECO:0000313" key="2">
    <source>
        <dbReference type="EMBL" id="KAF9075280.1"/>
    </source>
</evidence>
<feature type="compositionally biased region" description="Polar residues" evidence="1">
    <location>
        <begin position="29"/>
        <end position="45"/>
    </location>
</feature>
<dbReference type="OrthoDB" id="668540at2759"/>
<organism evidence="2 3">
    <name type="scientific">Rhodocollybia butyracea</name>
    <dbReference type="NCBI Taxonomy" id="206335"/>
    <lineage>
        <taxon>Eukaryota</taxon>
        <taxon>Fungi</taxon>
        <taxon>Dikarya</taxon>
        <taxon>Basidiomycota</taxon>
        <taxon>Agaricomycotina</taxon>
        <taxon>Agaricomycetes</taxon>
        <taxon>Agaricomycetidae</taxon>
        <taxon>Agaricales</taxon>
        <taxon>Marasmiineae</taxon>
        <taxon>Omphalotaceae</taxon>
        <taxon>Rhodocollybia</taxon>
    </lineage>
</organism>
<comment type="caution">
    <text evidence="2">The sequence shown here is derived from an EMBL/GenBank/DDBJ whole genome shotgun (WGS) entry which is preliminary data.</text>
</comment>
<keyword evidence="3" id="KW-1185">Reference proteome</keyword>
<gene>
    <name evidence="2" type="ORF">BDP27DRAFT_42025</name>
</gene>
<feature type="region of interest" description="Disordered" evidence="1">
    <location>
        <begin position="1"/>
        <end position="153"/>
    </location>
</feature>
<feature type="compositionally biased region" description="Low complexity" evidence="1">
    <location>
        <begin position="144"/>
        <end position="153"/>
    </location>
</feature>
<feature type="compositionally biased region" description="Low complexity" evidence="1">
    <location>
        <begin position="7"/>
        <end position="18"/>
    </location>
</feature>
<dbReference type="EMBL" id="JADNRY010000010">
    <property type="protein sequence ID" value="KAF9075280.1"/>
    <property type="molecule type" value="Genomic_DNA"/>
</dbReference>
<reference evidence="2" key="1">
    <citation type="submission" date="2020-11" db="EMBL/GenBank/DDBJ databases">
        <authorList>
            <consortium name="DOE Joint Genome Institute"/>
            <person name="Ahrendt S."/>
            <person name="Riley R."/>
            <person name="Andreopoulos W."/>
            <person name="Labutti K."/>
            <person name="Pangilinan J."/>
            <person name="Ruiz-Duenas F.J."/>
            <person name="Barrasa J.M."/>
            <person name="Sanchez-Garcia M."/>
            <person name="Camarero S."/>
            <person name="Miyauchi S."/>
            <person name="Serrano A."/>
            <person name="Linde D."/>
            <person name="Babiker R."/>
            <person name="Drula E."/>
            <person name="Ayuso-Fernandez I."/>
            <person name="Pacheco R."/>
            <person name="Padilla G."/>
            <person name="Ferreira P."/>
            <person name="Barriuso J."/>
            <person name="Kellner H."/>
            <person name="Castanera R."/>
            <person name="Alfaro M."/>
            <person name="Ramirez L."/>
            <person name="Pisabarro A.G."/>
            <person name="Kuo A."/>
            <person name="Tritt A."/>
            <person name="Lipzen A."/>
            <person name="He G."/>
            <person name="Yan M."/>
            <person name="Ng V."/>
            <person name="Cullen D."/>
            <person name="Martin F."/>
            <person name="Rosso M.-N."/>
            <person name="Henrissat B."/>
            <person name="Hibbett D."/>
            <person name="Martinez A.T."/>
            <person name="Grigoriev I.V."/>
        </authorList>
    </citation>
    <scope>NUCLEOTIDE SEQUENCE</scope>
    <source>
        <strain evidence="2">AH 40177</strain>
    </source>
</reference>
<dbReference type="AlphaFoldDB" id="A0A9P5Q7W4"/>
<accession>A0A9P5Q7W4</accession>
<evidence type="ECO:0000256" key="1">
    <source>
        <dbReference type="SAM" id="MobiDB-lite"/>
    </source>
</evidence>
<sequence length="173" mass="18346">MSRDSSRNPSGSSSAHSPTTPPSNPHSSRLITPTTTGNMLSVNVGSGNGLMGYNSGWQVWGGGSPSSQRNPSISSVVSAGDISSFPGDSGYRGPIREGWTSSRPASGTWDEDVNQAQSPHSKDFPQSHEAQSPLSLHPPRQRQASAAPFSSPSAPRTVCFFIIFFGPMQCRHF</sequence>
<evidence type="ECO:0000313" key="3">
    <source>
        <dbReference type="Proteomes" id="UP000772434"/>
    </source>
</evidence>